<dbReference type="FunFam" id="1.20.272.10:FF:000001">
    <property type="entry name" value="Putative AAA family ATPase"/>
    <property type="match status" value="1"/>
</dbReference>
<dbReference type="InterPro" id="IPR003959">
    <property type="entry name" value="ATPase_AAA_core"/>
</dbReference>
<dbReference type="SUPFAM" id="SSF52540">
    <property type="entry name" value="P-loop containing nucleoside triphosphate hydrolases"/>
    <property type="match status" value="1"/>
</dbReference>
<dbReference type="EMBL" id="AP025523">
    <property type="protein sequence ID" value="BDE08145.1"/>
    <property type="molecule type" value="Genomic_DNA"/>
</dbReference>
<dbReference type="InterPro" id="IPR051314">
    <property type="entry name" value="AAA_ATPase_RarA/MGS1/WRNIP1"/>
</dbReference>
<dbReference type="PANTHER" id="PTHR13779:SF7">
    <property type="entry name" value="ATPASE WRNIP1"/>
    <property type="match status" value="1"/>
</dbReference>
<dbReference type="GO" id="GO:0016887">
    <property type="term" value="F:ATP hydrolysis activity"/>
    <property type="evidence" value="ECO:0007669"/>
    <property type="project" value="InterPro"/>
</dbReference>
<gene>
    <name evidence="9" type="ORF">WPS_34210</name>
</gene>
<organism evidence="9 10">
    <name type="scientific">Vulcanimicrobium alpinum</name>
    <dbReference type="NCBI Taxonomy" id="3016050"/>
    <lineage>
        <taxon>Bacteria</taxon>
        <taxon>Bacillati</taxon>
        <taxon>Vulcanimicrobiota</taxon>
        <taxon>Vulcanimicrobiia</taxon>
        <taxon>Vulcanimicrobiales</taxon>
        <taxon>Vulcanimicrobiaceae</taxon>
        <taxon>Vulcanimicrobium</taxon>
    </lineage>
</organism>
<keyword evidence="4" id="KW-0235">DNA replication</keyword>
<dbReference type="GO" id="GO:0000731">
    <property type="term" value="P:DNA synthesis involved in DNA repair"/>
    <property type="evidence" value="ECO:0007669"/>
    <property type="project" value="TreeGrafter"/>
</dbReference>
<dbReference type="Pfam" id="PF12002">
    <property type="entry name" value="MgsA_C"/>
    <property type="match status" value="1"/>
</dbReference>
<dbReference type="InterPro" id="IPR032423">
    <property type="entry name" value="AAA_assoc_2"/>
</dbReference>
<dbReference type="InterPro" id="IPR008921">
    <property type="entry name" value="DNA_pol3_clamp-load_cplx_C"/>
</dbReference>
<dbReference type="GO" id="GO:0006261">
    <property type="term" value="P:DNA-templated DNA replication"/>
    <property type="evidence" value="ECO:0007669"/>
    <property type="project" value="TreeGrafter"/>
</dbReference>
<keyword evidence="6" id="KW-0067">ATP-binding</keyword>
<dbReference type="InterPro" id="IPR021886">
    <property type="entry name" value="MgsA_C"/>
</dbReference>
<evidence type="ECO:0000256" key="2">
    <source>
        <dbReference type="ARBA" id="ARBA00008959"/>
    </source>
</evidence>
<feature type="domain" description="AAA+ ATPase" evidence="8">
    <location>
        <begin position="52"/>
        <end position="168"/>
    </location>
</feature>
<proteinExistence type="inferred from homology"/>
<dbReference type="Pfam" id="PF00004">
    <property type="entry name" value="AAA"/>
    <property type="match status" value="1"/>
</dbReference>
<feature type="compositionally biased region" description="Basic and acidic residues" evidence="7">
    <location>
        <begin position="438"/>
        <end position="447"/>
    </location>
</feature>
<dbReference type="FunFam" id="1.10.8.60:FF:000029">
    <property type="entry name" value="Replication-associated recombination protein A"/>
    <property type="match status" value="1"/>
</dbReference>
<dbReference type="InterPro" id="IPR027417">
    <property type="entry name" value="P-loop_NTPase"/>
</dbReference>
<dbReference type="GO" id="GO:0003677">
    <property type="term" value="F:DNA binding"/>
    <property type="evidence" value="ECO:0007669"/>
    <property type="project" value="InterPro"/>
</dbReference>
<dbReference type="GO" id="GO:0005524">
    <property type="term" value="F:ATP binding"/>
    <property type="evidence" value="ECO:0007669"/>
    <property type="project" value="UniProtKB-KW"/>
</dbReference>
<dbReference type="Gene3D" id="3.40.50.300">
    <property type="entry name" value="P-loop containing nucleotide triphosphate hydrolases"/>
    <property type="match status" value="1"/>
</dbReference>
<evidence type="ECO:0000259" key="8">
    <source>
        <dbReference type="SMART" id="SM00382"/>
    </source>
</evidence>
<dbReference type="InterPro" id="IPR003593">
    <property type="entry name" value="AAA+_ATPase"/>
</dbReference>
<dbReference type="Gene3D" id="1.10.3710.10">
    <property type="entry name" value="DNA polymerase III clamp loader subunits, C-terminal domain"/>
    <property type="match status" value="1"/>
</dbReference>
<keyword evidence="10" id="KW-1185">Reference proteome</keyword>
<dbReference type="FunFam" id="3.40.50.300:FF:000137">
    <property type="entry name" value="Replication-associated recombination protein A"/>
    <property type="match status" value="1"/>
</dbReference>
<dbReference type="SMART" id="SM00382">
    <property type="entry name" value="AAA"/>
    <property type="match status" value="1"/>
</dbReference>
<evidence type="ECO:0000256" key="7">
    <source>
        <dbReference type="SAM" id="MobiDB-lite"/>
    </source>
</evidence>
<comment type="function">
    <text evidence="1">DNA-dependent ATPase that plays important roles in cellular responses to stalled DNA replication processes.</text>
</comment>
<evidence type="ECO:0000313" key="10">
    <source>
        <dbReference type="Proteomes" id="UP001317532"/>
    </source>
</evidence>
<evidence type="ECO:0000256" key="6">
    <source>
        <dbReference type="ARBA" id="ARBA00022840"/>
    </source>
</evidence>
<name>A0AAN2CAY6_UNVUL</name>
<dbReference type="PANTHER" id="PTHR13779">
    <property type="entry name" value="WERNER HELICASE-INTERACTING PROTEIN 1 FAMILY MEMBER"/>
    <property type="match status" value="1"/>
</dbReference>
<dbReference type="Gene3D" id="1.20.272.10">
    <property type="match status" value="1"/>
</dbReference>
<accession>A0AAN2CAY6</accession>
<sequence>MLGLFDESGGAGGKVREPLAARMRPRTLDEFVGQEQIVGPGRALRRAIESDQAPSMVLWGPPGTGKTTLAQIIAQQTGAHFAALSAVSAGVADLRRVVTDAQKLRAAGRRTVLFIDEIHRFNKAQQDAVLPYVEDGTVTLIGATTENPSFEVNSALLSRSRVFVLKALSDDDIRTLVDRAVADEERGLGTLHVAMSDEAREALVNLANGDARVALGTLEFAAAAAPKDAGGNPRIDVQTIADALQRRAANYDKGGDAHYDTISAFIKTIRGSDPDAAIYWLARMIDAGEEPLFIARRLVILASEDVGLADPQALPLAIAAQQAVHFVGMPEGFYPLAHATLYLATAPKSNAVGRAYGAAMDDVQNSRTEPPPLHLRNAPTKLMKNLGYGEGYRYAHTDYAAMNAEGDLPPAVALQSNLPDALGKRAYFEPGRQGAEARLRDWIDQRRGTTHAPEDDDPFN</sequence>
<dbReference type="Gene3D" id="1.10.8.60">
    <property type="match status" value="1"/>
</dbReference>
<dbReference type="CDD" id="cd00009">
    <property type="entry name" value="AAA"/>
    <property type="match status" value="1"/>
</dbReference>
<evidence type="ECO:0000256" key="4">
    <source>
        <dbReference type="ARBA" id="ARBA00022705"/>
    </source>
</evidence>
<feature type="region of interest" description="Disordered" evidence="7">
    <location>
        <begin position="438"/>
        <end position="460"/>
    </location>
</feature>
<reference evidence="9 10" key="1">
    <citation type="journal article" date="2022" name="ISME Commun">
        <title>Vulcanimicrobium alpinus gen. nov. sp. nov., the first cultivated representative of the candidate phylum 'Eremiobacterota', is a metabolically versatile aerobic anoxygenic phototroph.</title>
        <authorList>
            <person name="Yabe S."/>
            <person name="Muto K."/>
            <person name="Abe K."/>
            <person name="Yokota A."/>
            <person name="Staudigel H."/>
            <person name="Tebo B.M."/>
        </authorList>
    </citation>
    <scope>NUCLEOTIDE SEQUENCE [LARGE SCALE GENOMIC DNA]</scope>
    <source>
        <strain evidence="9 10">WC8-2</strain>
    </source>
</reference>
<dbReference type="Proteomes" id="UP001317532">
    <property type="component" value="Chromosome"/>
</dbReference>
<evidence type="ECO:0000256" key="1">
    <source>
        <dbReference type="ARBA" id="ARBA00002393"/>
    </source>
</evidence>
<dbReference type="GO" id="GO:0017116">
    <property type="term" value="F:single-stranded DNA helicase activity"/>
    <property type="evidence" value="ECO:0007669"/>
    <property type="project" value="TreeGrafter"/>
</dbReference>
<evidence type="ECO:0000256" key="5">
    <source>
        <dbReference type="ARBA" id="ARBA00022741"/>
    </source>
</evidence>
<dbReference type="Pfam" id="PF16193">
    <property type="entry name" value="AAA_assoc_2"/>
    <property type="match status" value="1"/>
</dbReference>
<dbReference type="AlphaFoldDB" id="A0AAN2CAY6"/>
<dbReference type="SUPFAM" id="SSF48019">
    <property type="entry name" value="post-AAA+ oligomerization domain-like"/>
    <property type="match status" value="1"/>
</dbReference>
<keyword evidence="5" id="KW-0547">Nucleotide-binding</keyword>
<comment type="similarity">
    <text evidence="2">Belongs to the AAA ATPase family. RarA/MGS1/WRNIP1 subfamily.</text>
</comment>
<dbReference type="CDD" id="cd18139">
    <property type="entry name" value="HLD_clamp_RarA"/>
    <property type="match status" value="1"/>
</dbReference>
<protein>
    <recommendedName>
        <fullName evidence="3">Replication-associated recombination protein A</fullName>
    </recommendedName>
</protein>
<evidence type="ECO:0000313" key="9">
    <source>
        <dbReference type="EMBL" id="BDE08145.1"/>
    </source>
</evidence>
<evidence type="ECO:0000256" key="3">
    <source>
        <dbReference type="ARBA" id="ARBA00020776"/>
    </source>
</evidence>
<dbReference type="KEGG" id="vab:WPS_34210"/>
<dbReference type="GO" id="GO:0008047">
    <property type="term" value="F:enzyme activator activity"/>
    <property type="evidence" value="ECO:0007669"/>
    <property type="project" value="TreeGrafter"/>
</dbReference>